<comment type="similarity">
    <text evidence="6">Belongs to the CFAP144 family.</text>
</comment>
<evidence type="ECO:0000256" key="2">
    <source>
        <dbReference type="ARBA" id="ARBA00004245"/>
    </source>
</evidence>
<evidence type="ECO:0000256" key="4">
    <source>
        <dbReference type="ARBA" id="ARBA00023212"/>
    </source>
</evidence>
<sequence length="142" mass="16466">MAATKGGDKTKELNFVHQNSILCETVAKENRCQKIFTNYGINPFRKIHVLAGKPNSPHDTAEGEEDPNFLRIIERANQEPVKKYSSPQTESQEYGWINTPLIEHDKSDRRLNFHHQNTSITKYMDIAWRMKDQKEHGKETAK</sequence>
<dbReference type="InterPro" id="IPR029214">
    <property type="entry name" value="CFAP144"/>
</dbReference>
<dbReference type="OrthoDB" id="446290at2759"/>
<keyword evidence="3" id="KW-0963">Cytoplasm</keyword>
<dbReference type="EMBL" id="CAJHNH020008146">
    <property type="protein sequence ID" value="CAG5135305.1"/>
    <property type="molecule type" value="Genomic_DNA"/>
</dbReference>
<evidence type="ECO:0000256" key="1">
    <source>
        <dbReference type="ARBA" id="ARBA00004138"/>
    </source>
</evidence>
<accession>A0A8S4A5E7</accession>
<keyword evidence="5" id="KW-0966">Cell projection</keyword>
<dbReference type="Proteomes" id="UP000678393">
    <property type="component" value="Unassembled WGS sequence"/>
</dbReference>
<reference evidence="7" key="1">
    <citation type="submission" date="2021-04" db="EMBL/GenBank/DDBJ databases">
        <authorList>
            <consortium name="Molecular Ecology Group"/>
        </authorList>
    </citation>
    <scope>NUCLEOTIDE SEQUENCE</scope>
</reference>
<dbReference type="PANTHER" id="PTHR33865:SF3">
    <property type="entry name" value="PROTEIN FAM183B"/>
    <property type="match status" value="1"/>
</dbReference>
<dbReference type="GO" id="GO:0097546">
    <property type="term" value="C:ciliary base"/>
    <property type="evidence" value="ECO:0007669"/>
    <property type="project" value="TreeGrafter"/>
</dbReference>
<evidence type="ECO:0000313" key="7">
    <source>
        <dbReference type="EMBL" id="CAG5135305.1"/>
    </source>
</evidence>
<organism evidence="7 8">
    <name type="scientific">Candidula unifasciata</name>
    <dbReference type="NCBI Taxonomy" id="100452"/>
    <lineage>
        <taxon>Eukaryota</taxon>
        <taxon>Metazoa</taxon>
        <taxon>Spiralia</taxon>
        <taxon>Lophotrochozoa</taxon>
        <taxon>Mollusca</taxon>
        <taxon>Gastropoda</taxon>
        <taxon>Heterobranchia</taxon>
        <taxon>Euthyneura</taxon>
        <taxon>Panpulmonata</taxon>
        <taxon>Eupulmonata</taxon>
        <taxon>Stylommatophora</taxon>
        <taxon>Helicina</taxon>
        <taxon>Helicoidea</taxon>
        <taxon>Geomitridae</taxon>
        <taxon>Candidula</taxon>
    </lineage>
</organism>
<dbReference type="PANTHER" id="PTHR33865">
    <property type="entry name" value="PROTEIN FAM183B"/>
    <property type="match status" value="1"/>
</dbReference>
<gene>
    <name evidence="7" type="ORF">CUNI_LOCUS20863</name>
</gene>
<protein>
    <recommendedName>
        <fullName evidence="9">Protein FAM183A</fullName>
    </recommendedName>
</protein>
<evidence type="ECO:0000256" key="5">
    <source>
        <dbReference type="ARBA" id="ARBA00023273"/>
    </source>
</evidence>
<comment type="caution">
    <text evidence="7">The sequence shown here is derived from an EMBL/GenBank/DDBJ whole genome shotgun (WGS) entry which is preliminary data.</text>
</comment>
<evidence type="ECO:0000256" key="6">
    <source>
        <dbReference type="ARBA" id="ARBA00034777"/>
    </source>
</evidence>
<dbReference type="Pfam" id="PF14886">
    <property type="entry name" value="FAM183"/>
    <property type="match status" value="1"/>
</dbReference>
<comment type="subcellular location">
    <subcellularLocation>
        <location evidence="1">Cell projection</location>
        <location evidence="1">Cilium</location>
    </subcellularLocation>
    <subcellularLocation>
        <location evidence="2">Cytoplasm</location>
        <location evidence="2">Cytoskeleton</location>
    </subcellularLocation>
</comment>
<keyword evidence="4" id="KW-0206">Cytoskeleton</keyword>
<proteinExistence type="inferred from homology"/>
<evidence type="ECO:0008006" key="9">
    <source>
        <dbReference type="Google" id="ProtNLM"/>
    </source>
</evidence>
<dbReference type="GO" id="GO:0005856">
    <property type="term" value="C:cytoskeleton"/>
    <property type="evidence" value="ECO:0007669"/>
    <property type="project" value="UniProtKB-SubCell"/>
</dbReference>
<evidence type="ECO:0000313" key="8">
    <source>
        <dbReference type="Proteomes" id="UP000678393"/>
    </source>
</evidence>
<keyword evidence="8" id="KW-1185">Reference proteome</keyword>
<dbReference type="AlphaFoldDB" id="A0A8S4A5E7"/>
<name>A0A8S4A5E7_9EUPU</name>
<evidence type="ECO:0000256" key="3">
    <source>
        <dbReference type="ARBA" id="ARBA00022490"/>
    </source>
</evidence>